<reference evidence="1 2" key="1">
    <citation type="submission" date="2017-10" db="EMBL/GenBank/DDBJ databases">
        <title>Comparative genomics in systemic dimorphic fungi from Ajellomycetaceae.</title>
        <authorList>
            <person name="Munoz J.F."/>
            <person name="Mcewen J.G."/>
            <person name="Clay O.K."/>
            <person name="Cuomo C.A."/>
        </authorList>
    </citation>
    <scope>NUCLEOTIDE SEQUENCE [LARGE SCALE GENOMIC DNA]</scope>
    <source>
        <strain evidence="1 2">UAMH7299</strain>
    </source>
</reference>
<accession>A0A2B7WFK4</accession>
<proteinExistence type="predicted"/>
<comment type="caution">
    <text evidence="1">The sequence shown here is derived from an EMBL/GenBank/DDBJ whole genome shotgun (WGS) entry which is preliminary data.</text>
</comment>
<sequence length="154" mass="17134">MGSLELLAKRFWLTGRLRRGRVQSGSGLASVSSGNQINLTFCHWLNGTRKANTTAELIRVGRHAGHGALLAENRDAVVRLSPRFQLQASDDRRRENLPTAIEIEAIVQNTPDVSHPPRSVRSPVSPHVQRLPVISPPALPSRFFVFLFKLVHFS</sequence>
<dbReference type="AlphaFoldDB" id="A0A2B7WFK4"/>
<dbReference type="Proteomes" id="UP000224634">
    <property type="component" value="Unassembled WGS sequence"/>
</dbReference>
<keyword evidence="2" id="KW-1185">Reference proteome</keyword>
<name>A0A2B7WFK4_POLH7</name>
<evidence type="ECO:0000313" key="1">
    <source>
        <dbReference type="EMBL" id="PGG95359.1"/>
    </source>
</evidence>
<organism evidence="1 2">
    <name type="scientific">Polytolypa hystricis (strain UAMH7299)</name>
    <dbReference type="NCBI Taxonomy" id="1447883"/>
    <lineage>
        <taxon>Eukaryota</taxon>
        <taxon>Fungi</taxon>
        <taxon>Dikarya</taxon>
        <taxon>Ascomycota</taxon>
        <taxon>Pezizomycotina</taxon>
        <taxon>Eurotiomycetes</taxon>
        <taxon>Eurotiomycetidae</taxon>
        <taxon>Onygenales</taxon>
        <taxon>Onygenales incertae sedis</taxon>
        <taxon>Polytolypa</taxon>
    </lineage>
</organism>
<dbReference type="EMBL" id="PDNA01000450">
    <property type="protein sequence ID" value="PGG95359.1"/>
    <property type="molecule type" value="Genomic_DNA"/>
</dbReference>
<protein>
    <submittedName>
        <fullName evidence="1">Uncharacterized protein</fullName>
    </submittedName>
</protein>
<evidence type="ECO:0000313" key="2">
    <source>
        <dbReference type="Proteomes" id="UP000224634"/>
    </source>
</evidence>
<gene>
    <name evidence="1" type="ORF">AJ80_09975</name>
</gene>